<proteinExistence type="predicted"/>
<dbReference type="EMBL" id="MCOG01000015">
    <property type="protein sequence ID" value="ORY79206.1"/>
    <property type="molecule type" value="Genomic_DNA"/>
</dbReference>
<organism evidence="1 2">
    <name type="scientific">Neocallimastix californiae</name>
    <dbReference type="NCBI Taxonomy" id="1754190"/>
    <lineage>
        <taxon>Eukaryota</taxon>
        <taxon>Fungi</taxon>
        <taxon>Fungi incertae sedis</taxon>
        <taxon>Chytridiomycota</taxon>
        <taxon>Chytridiomycota incertae sedis</taxon>
        <taxon>Neocallimastigomycetes</taxon>
        <taxon>Neocallimastigales</taxon>
        <taxon>Neocallimastigaceae</taxon>
        <taxon>Neocallimastix</taxon>
    </lineage>
</organism>
<dbReference type="Proteomes" id="UP000193920">
    <property type="component" value="Unassembled WGS sequence"/>
</dbReference>
<evidence type="ECO:0000313" key="1">
    <source>
        <dbReference type="EMBL" id="ORY79206.1"/>
    </source>
</evidence>
<keyword evidence="2" id="KW-1185">Reference proteome</keyword>
<reference evidence="1 2" key="1">
    <citation type="submission" date="2016-08" db="EMBL/GenBank/DDBJ databases">
        <title>A Parts List for Fungal Cellulosomes Revealed by Comparative Genomics.</title>
        <authorList>
            <consortium name="DOE Joint Genome Institute"/>
            <person name="Haitjema C.H."/>
            <person name="Gilmore S.P."/>
            <person name="Henske J.K."/>
            <person name="Solomon K.V."/>
            <person name="De Groot R."/>
            <person name="Kuo A."/>
            <person name="Mondo S.J."/>
            <person name="Salamov A.A."/>
            <person name="Labutti K."/>
            <person name="Zhao Z."/>
            <person name="Chiniquy J."/>
            <person name="Barry K."/>
            <person name="Brewer H.M."/>
            <person name="Purvine S.O."/>
            <person name="Wright A.T."/>
            <person name="Boxma B."/>
            <person name="Van Alen T."/>
            <person name="Hackstein J.H."/>
            <person name="Baker S.E."/>
            <person name="Grigoriev I.V."/>
            <person name="O'Malley M.A."/>
        </authorList>
    </citation>
    <scope>NUCLEOTIDE SEQUENCE [LARGE SCALE GENOMIC DNA]</scope>
    <source>
        <strain evidence="1 2">G1</strain>
    </source>
</reference>
<dbReference type="AlphaFoldDB" id="A0A1Y2F794"/>
<sequence>MSIHLSLVSPTVITVGLMIYGIPVQCLLSHHVVTRFTGAEFPIYIPIYIPNDHKYLNKNHFF</sequence>
<protein>
    <submittedName>
        <fullName evidence="1">Uncharacterized protein</fullName>
    </submittedName>
</protein>
<gene>
    <name evidence="1" type="ORF">LY90DRAFT_698187</name>
</gene>
<evidence type="ECO:0000313" key="2">
    <source>
        <dbReference type="Proteomes" id="UP000193920"/>
    </source>
</evidence>
<comment type="caution">
    <text evidence="1">The sequence shown here is derived from an EMBL/GenBank/DDBJ whole genome shotgun (WGS) entry which is preliminary data.</text>
</comment>
<name>A0A1Y2F794_9FUNG</name>
<accession>A0A1Y2F794</accession>